<comment type="caution">
    <text evidence="1">The sequence shown here is derived from an EMBL/GenBank/DDBJ whole genome shotgun (WGS) entry which is preliminary data.</text>
</comment>
<dbReference type="AlphaFoldDB" id="X0W4X1"/>
<name>X0W4X1_9ZZZZ</name>
<dbReference type="Gene3D" id="2.120.10.30">
    <property type="entry name" value="TolB, C-terminal domain"/>
    <property type="match status" value="1"/>
</dbReference>
<accession>X0W4X1</accession>
<reference evidence="1" key="1">
    <citation type="journal article" date="2014" name="Front. Microbiol.">
        <title>High frequency of phylogenetically diverse reductive dehalogenase-homologous genes in deep subseafloor sedimentary metagenomes.</title>
        <authorList>
            <person name="Kawai M."/>
            <person name="Futagami T."/>
            <person name="Toyoda A."/>
            <person name="Takaki Y."/>
            <person name="Nishi S."/>
            <person name="Hori S."/>
            <person name="Arai W."/>
            <person name="Tsubouchi T."/>
            <person name="Morono Y."/>
            <person name="Uchiyama I."/>
            <person name="Ito T."/>
            <person name="Fujiyama A."/>
            <person name="Inagaki F."/>
            <person name="Takami H."/>
        </authorList>
    </citation>
    <scope>NUCLEOTIDE SEQUENCE</scope>
    <source>
        <strain evidence="1">Expedition CK06-06</strain>
    </source>
</reference>
<feature type="non-terminal residue" evidence="1">
    <location>
        <position position="1"/>
    </location>
</feature>
<dbReference type="InterPro" id="IPR011659">
    <property type="entry name" value="WD40"/>
</dbReference>
<proteinExistence type="predicted"/>
<dbReference type="Gene3D" id="2.120.10.60">
    <property type="entry name" value="Tricorn protease N-terminal domain"/>
    <property type="match status" value="1"/>
</dbReference>
<sequence>ARLPEFKDKELRFPTISPNGEWLSFSSDYPNPWTVHIVKLDGNSHSIYSRGCMPQYSPDGLHLAWVYSGAHDIYIGTPDGNRKTIFEDSIPGRPHCYFPKWSYDGKYIVFAASPSSNRALSDYEIYIKPVTGGEAVRLTFNPATDTWPDIFYKKNTPSQNH</sequence>
<evidence type="ECO:0000313" key="1">
    <source>
        <dbReference type="EMBL" id="GAG19653.1"/>
    </source>
</evidence>
<organism evidence="1">
    <name type="scientific">marine sediment metagenome</name>
    <dbReference type="NCBI Taxonomy" id="412755"/>
    <lineage>
        <taxon>unclassified sequences</taxon>
        <taxon>metagenomes</taxon>
        <taxon>ecological metagenomes</taxon>
    </lineage>
</organism>
<dbReference type="Pfam" id="PF07676">
    <property type="entry name" value="PD40"/>
    <property type="match status" value="1"/>
</dbReference>
<gene>
    <name evidence="1" type="ORF">S01H1_58443</name>
</gene>
<dbReference type="InterPro" id="IPR011042">
    <property type="entry name" value="6-blade_b-propeller_TolB-like"/>
</dbReference>
<dbReference type="SUPFAM" id="SSF82171">
    <property type="entry name" value="DPP6 N-terminal domain-like"/>
    <property type="match status" value="1"/>
</dbReference>
<protein>
    <recommendedName>
        <fullName evidence="2">Dipeptidylpeptidase IV N-terminal domain-containing protein</fullName>
    </recommendedName>
</protein>
<dbReference type="EMBL" id="BARS01038179">
    <property type="protein sequence ID" value="GAG19653.1"/>
    <property type="molecule type" value="Genomic_DNA"/>
</dbReference>
<evidence type="ECO:0008006" key="2">
    <source>
        <dbReference type="Google" id="ProtNLM"/>
    </source>
</evidence>